<comment type="caution">
    <text evidence="5">The sequence shown here is derived from an EMBL/GenBank/DDBJ whole genome shotgun (WGS) entry which is preliminary data.</text>
</comment>
<proteinExistence type="inferred from homology"/>
<dbReference type="PANTHER" id="PTHR43630:SF1">
    <property type="entry name" value="POLY-BETA-1,6-N-ACETYL-D-GLUCOSAMINE SYNTHASE"/>
    <property type="match status" value="1"/>
</dbReference>
<feature type="transmembrane region" description="Helical" evidence="4">
    <location>
        <begin position="281"/>
        <end position="304"/>
    </location>
</feature>
<dbReference type="Gene3D" id="3.90.550.10">
    <property type="entry name" value="Spore Coat Polysaccharide Biosynthesis Protein SpsA, Chain A"/>
    <property type="match status" value="1"/>
</dbReference>
<dbReference type="RefSeq" id="WP_320002918.1">
    <property type="nucleotide sequence ID" value="NZ_JAUHJS010000001.1"/>
</dbReference>
<keyword evidence="3 5" id="KW-0808">Transferase</keyword>
<keyword evidence="4" id="KW-1133">Transmembrane helix</keyword>
<dbReference type="InterPro" id="IPR029044">
    <property type="entry name" value="Nucleotide-diphossugar_trans"/>
</dbReference>
<dbReference type="Pfam" id="PF13641">
    <property type="entry name" value="Glyco_tranf_2_3"/>
    <property type="match status" value="1"/>
</dbReference>
<keyword evidence="6" id="KW-1185">Reference proteome</keyword>
<dbReference type="EC" id="2.4.-.-" evidence="5"/>
<gene>
    <name evidence="5" type="ORF">QWY31_02710</name>
</gene>
<name>A0ABT8F1R3_9BACT</name>
<accession>A0ABT8F1R3</accession>
<dbReference type="GO" id="GO:0016757">
    <property type="term" value="F:glycosyltransferase activity"/>
    <property type="evidence" value="ECO:0007669"/>
    <property type="project" value="UniProtKB-KW"/>
</dbReference>
<dbReference type="SUPFAM" id="SSF53448">
    <property type="entry name" value="Nucleotide-diphospho-sugar transferases"/>
    <property type="match status" value="1"/>
</dbReference>
<evidence type="ECO:0000256" key="3">
    <source>
        <dbReference type="ARBA" id="ARBA00022679"/>
    </source>
</evidence>
<feature type="transmembrane region" description="Helical" evidence="4">
    <location>
        <begin position="343"/>
        <end position="366"/>
    </location>
</feature>
<keyword evidence="4" id="KW-0812">Transmembrane</keyword>
<sequence>MNSILLIFLFINGLYFLGLLALRLAYTKKEDEASADYFPTVAVVITARNESENVKTLLQSLGALDYPKERLHIYLWEDNSEENTWELFHQHTQSLPFSYTLQKVPEGVFSAKKWAIEQTTSATNAEILLLSDADCKLPSGWVKAMVAPFAHEENHMVIGPVTYFQTERLFSRLQVIEFASLVATGIASAKAGKPTMCNAANLAFRRISFLEMGGYSQWQEHVGGDDELLLYAMHEKWPGSVAVCSSAQVLVETHAASSWSEFWHQRIRWASKWNRFQRARIIALALAVFSFHAMWCLAYASVFVWPEMGWLLGLIFMLKASGEALLLYPVLKSWNRSVSMIHMILASFLYPFYAVLIGIASNFTAFNWKGKRYV</sequence>
<evidence type="ECO:0000313" key="5">
    <source>
        <dbReference type="EMBL" id="MDN4164392.1"/>
    </source>
</evidence>
<evidence type="ECO:0000256" key="1">
    <source>
        <dbReference type="ARBA" id="ARBA00006739"/>
    </source>
</evidence>
<reference evidence="5" key="1">
    <citation type="submission" date="2023-06" db="EMBL/GenBank/DDBJ databases">
        <title>Cytophagales bacterium Strain LB-30, isolated from soil.</title>
        <authorList>
            <person name="Liu B."/>
        </authorList>
    </citation>
    <scope>NUCLEOTIDE SEQUENCE</scope>
    <source>
        <strain evidence="5">LB-30</strain>
    </source>
</reference>
<evidence type="ECO:0000256" key="2">
    <source>
        <dbReference type="ARBA" id="ARBA00022676"/>
    </source>
</evidence>
<dbReference type="PANTHER" id="PTHR43630">
    <property type="entry name" value="POLY-BETA-1,6-N-ACETYL-D-GLUCOSAMINE SYNTHASE"/>
    <property type="match status" value="1"/>
</dbReference>
<organism evidence="5 6">
    <name type="scientific">Shiella aurantiaca</name>
    <dbReference type="NCBI Taxonomy" id="3058365"/>
    <lineage>
        <taxon>Bacteria</taxon>
        <taxon>Pseudomonadati</taxon>
        <taxon>Bacteroidota</taxon>
        <taxon>Cytophagia</taxon>
        <taxon>Cytophagales</taxon>
        <taxon>Shiellaceae</taxon>
        <taxon>Shiella</taxon>
    </lineage>
</organism>
<keyword evidence="4" id="KW-0472">Membrane</keyword>
<protein>
    <submittedName>
        <fullName evidence="5">Glycosyltransferase</fullName>
        <ecNumber evidence="5">2.4.-.-</ecNumber>
    </submittedName>
</protein>
<dbReference type="Proteomes" id="UP001168552">
    <property type="component" value="Unassembled WGS sequence"/>
</dbReference>
<comment type="similarity">
    <text evidence="1">Belongs to the glycosyltransferase 2 family.</text>
</comment>
<keyword evidence="2 5" id="KW-0328">Glycosyltransferase</keyword>
<evidence type="ECO:0000313" key="6">
    <source>
        <dbReference type="Proteomes" id="UP001168552"/>
    </source>
</evidence>
<feature type="transmembrane region" description="Helical" evidence="4">
    <location>
        <begin position="310"/>
        <end position="331"/>
    </location>
</feature>
<evidence type="ECO:0000256" key="4">
    <source>
        <dbReference type="SAM" id="Phobius"/>
    </source>
</evidence>
<feature type="transmembrane region" description="Helical" evidence="4">
    <location>
        <begin position="6"/>
        <end position="26"/>
    </location>
</feature>
<dbReference type="EMBL" id="JAUHJS010000001">
    <property type="protein sequence ID" value="MDN4164392.1"/>
    <property type="molecule type" value="Genomic_DNA"/>
</dbReference>